<dbReference type="GO" id="GO:0003735">
    <property type="term" value="F:structural constituent of ribosome"/>
    <property type="evidence" value="ECO:0007669"/>
    <property type="project" value="InterPro"/>
</dbReference>
<dbReference type="STRING" id="218851.A0A2G5DG63"/>
<dbReference type="InterPro" id="IPR018130">
    <property type="entry name" value="Ribosomal_uS2_CS"/>
</dbReference>
<dbReference type="Pfam" id="PF01704">
    <property type="entry name" value="UDPGP"/>
    <property type="match status" value="1"/>
</dbReference>
<keyword evidence="5" id="KW-0548">Nucleotidyltransferase</keyword>
<dbReference type="InterPro" id="IPR016267">
    <property type="entry name" value="UDPGP_trans"/>
</dbReference>
<dbReference type="Proteomes" id="UP000230069">
    <property type="component" value="Unassembled WGS sequence"/>
</dbReference>
<evidence type="ECO:0000256" key="4">
    <source>
        <dbReference type="ARBA" id="ARBA00022679"/>
    </source>
</evidence>
<organism evidence="9 10">
    <name type="scientific">Aquilegia coerulea</name>
    <name type="common">Rocky mountain columbine</name>
    <dbReference type="NCBI Taxonomy" id="218851"/>
    <lineage>
        <taxon>Eukaryota</taxon>
        <taxon>Viridiplantae</taxon>
        <taxon>Streptophyta</taxon>
        <taxon>Embryophyta</taxon>
        <taxon>Tracheophyta</taxon>
        <taxon>Spermatophyta</taxon>
        <taxon>Magnoliopsida</taxon>
        <taxon>Ranunculales</taxon>
        <taxon>Ranunculaceae</taxon>
        <taxon>Thalictroideae</taxon>
        <taxon>Aquilegia</taxon>
    </lineage>
</organism>
<dbReference type="InterPro" id="IPR001865">
    <property type="entry name" value="Ribosomal_uS2"/>
</dbReference>
<accession>A0A2G5DG63</accession>
<evidence type="ECO:0000256" key="6">
    <source>
        <dbReference type="ARBA" id="ARBA00022980"/>
    </source>
</evidence>
<dbReference type="PROSITE" id="PS00962">
    <property type="entry name" value="RIBOSOMAL_S2_1"/>
    <property type="match status" value="1"/>
</dbReference>
<comment type="similarity">
    <text evidence="1">Belongs to the universal ribosomal protein uS2 family.</text>
</comment>
<dbReference type="Gene3D" id="3.90.550.10">
    <property type="entry name" value="Spore Coat Polysaccharide Biosynthesis Protein SpsA, Chain A"/>
    <property type="match status" value="1"/>
</dbReference>
<keyword evidence="10" id="KW-1185">Reference proteome</keyword>
<dbReference type="InterPro" id="IPR002618">
    <property type="entry name" value="UDPGP_fam"/>
</dbReference>
<dbReference type="OrthoDB" id="932129at2759"/>
<evidence type="ECO:0000313" key="9">
    <source>
        <dbReference type="EMBL" id="PIA42509.1"/>
    </source>
</evidence>
<dbReference type="FunFam" id="2.160.10.10:FF:000001">
    <property type="entry name" value="UTP--glucose-1-phosphate uridylyltransferase"/>
    <property type="match status" value="1"/>
</dbReference>
<dbReference type="InterPro" id="IPR023591">
    <property type="entry name" value="Ribosomal_uS2_flav_dom_sf"/>
</dbReference>
<dbReference type="SUPFAM" id="SSF53448">
    <property type="entry name" value="Nucleotide-diphospho-sugar transferases"/>
    <property type="match status" value="1"/>
</dbReference>
<dbReference type="Gene3D" id="2.160.10.10">
    <property type="entry name" value="Hexapeptide repeat proteins"/>
    <property type="match status" value="1"/>
</dbReference>
<protein>
    <recommendedName>
        <fullName evidence="3">UTP--glucose-1-phosphate uridylyltransferase</fullName>
        <ecNumber evidence="3">2.7.7.9</ecNumber>
    </recommendedName>
</protein>
<dbReference type="Gene3D" id="3.40.50.10490">
    <property type="entry name" value="Glucose-6-phosphate isomerase like protein, domain 1"/>
    <property type="match status" value="2"/>
</dbReference>
<dbReference type="AlphaFoldDB" id="A0A2G5DG63"/>
<reference evidence="9 10" key="1">
    <citation type="submission" date="2017-09" db="EMBL/GenBank/DDBJ databases">
        <title>WGS assembly of Aquilegia coerulea Goldsmith.</title>
        <authorList>
            <person name="Hodges S."/>
            <person name="Kramer E."/>
            <person name="Nordborg M."/>
            <person name="Tomkins J."/>
            <person name="Borevitz J."/>
            <person name="Derieg N."/>
            <person name="Yan J."/>
            <person name="Mihaltcheva S."/>
            <person name="Hayes R.D."/>
            <person name="Rokhsar D."/>
        </authorList>
    </citation>
    <scope>NUCLEOTIDE SEQUENCE [LARGE SCALE GENOMIC DNA]</scope>
    <source>
        <strain evidence="10">cv. Goldsmith</strain>
    </source>
</reference>
<proteinExistence type="inferred from homology"/>
<dbReference type="Gene3D" id="1.10.287.610">
    <property type="entry name" value="Helix hairpin bin"/>
    <property type="match status" value="1"/>
</dbReference>
<dbReference type="GO" id="GO:0006011">
    <property type="term" value="P:UDP-alpha-D-glucose metabolic process"/>
    <property type="evidence" value="ECO:0007669"/>
    <property type="project" value="InterPro"/>
</dbReference>
<dbReference type="InterPro" id="IPR029044">
    <property type="entry name" value="Nucleotide-diphossugar_trans"/>
</dbReference>
<dbReference type="SUPFAM" id="SSF52313">
    <property type="entry name" value="Ribosomal protein S2"/>
    <property type="match status" value="1"/>
</dbReference>
<comment type="similarity">
    <text evidence="2">Belongs to the UDPGP type 1 family.</text>
</comment>
<evidence type="ECO:0000256" key="2">
    <source>
        <dbReference type="ARBA" id="ARBA00010401"/>
    </source>
</evidence>
<dbReference type="GO" id="GO:0006412">
    <property type="term" value="P:translation"/>
    <property type="evidence" value="ECO:0007669"/>
    <property type="project" value="InterPro"/>
</dbReference>
<evidence type="ECO:0000256" key="1">
    <source>
        <dbReference type="ARBA" id="ARBA00006242"/>
    </source>
</evidence>
<evidence type="ECO:0000256" key="7">
    <source>
        <dbReference type="ARBA" id="ARBA00023274"/>
    </source>
</evidence>
<dbReference type="CDD" id="cd01425">
    <property type="entry name" value="RPS2"/>
    <property type="match status" value="1"/>
</dbReference>
<dbReference type="EMBL" id="KZ305037">
    <property type="protein sequence ID" value="PIA42509.1"/>
    <property type="molecule type" value="Genomic_DNA"/>
</dbReference>
<comment type="catalytic activity">
    <reaction evidence="8">
        <text>alpha-D-glucose 1-phosphate + UTP + H(+) = UDP-alpha-D-glucose + diphosphate</text>
        <dbReference type="Rhea" id="RHEA:19889"/>
        <dbReference type="ChEBI" id="CHEBI:15378"/>
        <dbReference type="ChEBI" id="CHEBI:33019"/>
        <dbReference type="ChEBI" id="CHEBI:46398"/>
        <dbReference type="ChEBI" id="CHEBI:58601"/>
        <dbReference type="ChEBI" id="CHEBI:58885"/>
        <dbReference type="EC" id="2.7.7.9"/>
    </reaction>
</comment>
<evidence type="ECO:0000256" key="8">
    <source>
        <dbReference type="ARBA" id="ARBA00048128"/>
    </source>
</evidence>
<sequence>MTLHSIVIQKLLSTNAHLGRRVAAHHFKQFTYGTRNGMSIIDADKTLICLRNAVQFIATLAQQKSAKFMFINTNSLCDEILEQMTKKIGCYSPSIKTRGFLTNSHTPKTFKSKKKVRFIPSNTPDCIVVFDSDRKSSVILEADKLQIPIVSIVDSSMPLDYYKKITYPIPANDSVQFVYLVCNLITKTFMLEQKKRESNVDDPVEQLRLLEEAKKSRMKDKLRVVPYDTLEPISTDEIISEKILDKLVVLKYNGALGTNMGFDGPKSTFEIRDGLTSIDLICKQIEFLQSKYWTKIPLLVMYTTKTHEDTIKVVEKYSSLSIDVRSIKETQHQQLKSNEGQSGENELYPTGHGAVLLSLMKSGIVEVLLSKGKEYILVVNSDNVAATIDPNILAHLIDKKIEYCMEVIPTSSYGSTLDFEETFKLAEVAPNNVKQSTGEFRLIDTGSLWVNLRAVKRLMDIDTQAIEDISDSKGEKSGQVPLQEAAAGSAVQLFKTAIGVNVPHSRVLSMNKTSDLLLLKSNLYTFYEGVLVQNKDRINPEKPVIELGPEFEKASDLLSRFKTMPDIMGLDSLKVTGDVWFGAGITLKGKVNIVAKPGIKLEIPDGVVIENKDVNDLSDI</sequence>
<dbReference type="InParanoid" id="A0A2G5DG63"/>
<dbReference type="EC" id="2.7.7.9" evidence="3"/>
<dbReference type="GO" id="GO:1990904">
    <property type="term" value="C:ribonucleoprotein complex"/>
    <property type="evidence" value="ECO:0007669"/>
    <property type="project" value="UniProtKB-KW"/>
</dbReference>
<gene>
    <name evidence="9" type="ORF">AQUCO_02000159v1</name>
</gene>
<keyword evidence="4" id="KW-0808">Transferase</keyword>
<evidence type="ECO:0000256" key="5">
    <source>
        <dbReference type="ARBA" id="ARBA00022695"/>
    </source>
</evidence>
<dbReference type="PANTHER" id="PTHR43511">
    <property type="match status" value="1"/>
</dbReference>
<dbReference type="GO" id="GO:0005840">
    <property type="term" value="C:ribosome"/>
    <property type="evidence" value="ECO:0007669"/>
    <property type="project" value="UniProtKB-KW"/>
</dbReference>
<keyword evidence="7" id="KW-0687">Ribonucleoprotein</keyword>
<evidence type="ECO:0000256" key="3">
    <source>
        <dbReference type="ARBA" id="ARBA00012415"/>
    </source>
</evidence>
<dbReference type="GO" id="GO:0003983">
    <property type="term" value="F:UTP:glucose-1-phosphate uridylyltransferase activity"/>
    <property type="evidence" value="ECO:0007669"/>
    <property type="project" value="UniProtKB-EC"/>
</dbReference>
<dbReference type="Pfam" id="PF00318">
    <property type="entry name" value="Ribosomal_S2"/>
    <property type="match status" value="2"/>
</dbReference>
<name>A0A2G5DG63_AQUCA</name>
<evidence type="ECO:0000313" key="10">
    <source>
        <dbReference type="Proteomes" id="UP000230069"/>
    </source>
</evidence>
<dbReference type="PRINTS" id="PR00395">
    <property type="entry name" value="RIBOSOMALS2"/>
</dbReference>
<keyword evidence="6" id="KW-0689">Ribosomal protein</keyword>